<organism evidence="1 2">
    <name type="scientific">Bombella pollinis</name>
    <dbReference type="NCBI Taxonomy" id="2967337"/>
    <lineage>
        <taxon>Bacteria</taxon>
        <taxon>Pseudomonadati</taxon>
        <taxon>Pseudomonadota</taxon>
        <taxon>Alphaproteobacteria</taxon>
        <taxon>Acetobacterales</taxon>
        <taxon>Acetobacteraceae</taxon>
        <taxon>Bombella</taxon>
    </lineage>
</organism>
<evidence type="ECO:0000313" key="1">
    <source>
        <dbReference type="EMBL" id="MCX5620148.1"/>
    </source>
</evidence>
<evidence type="ECO:0000313" key="2">
    <source>
        <dbReference type="Proteomes" id="UP001165575"/>
    </source>
</evidence>
<sequence>MTHPIIESLEAFRQWFLSPAGPGLLSIPLLKPTHHQNGLTNLTLYRRNGYQAELCLIQTNTKFLLEVPTDQALITLFLGGSLKVSVTESSNPNDYGIPSPSDYLNNLAPNTIDLENPEIPHPLLQHPHDITALRLSAGTKLEFCSPQKDGILLFFSVAEASHPHSYADNVTPLS</sequence>
<keyword evidence="2" id="KW-1185">Reference proteome</keyword>
<reference evidence="1 2" key="1">
    <citation type="submission" date="2022-07" db="EMBL/GenBank/DDBJ databases">
        <title>Bombella genomes.</title>
        <authorList>
            <person name="Harer L."/>
            <person name="Styblova S."/>
            <person name="Ehrmann M."/>
        </authorList>
    </citation>
    <scope>NUCLEOTIDE SEQUENCE [LARGE SCALE GENOMIC DNA]</scope>
    <source>
        <strain evidence="1 2">TMW 2.2556</strain>
    </source>
</reference>
<dbReference type="EMBL" id="JANIDX010000006">
    <property type="protein sequence ID" value="MCX5620148.1"/>
    <property type="molecule type" value="Genomic_DNA"/>
</dbReference>
<name>A0ABT3WNB3_9PROT</name>
<dbReference type="Proteomes" id="UP001165575">
    <property type="component" value="Unassembled WGS sequence"/>
</dbReference>
<protein>
    <submittedName>
        <fullName evidence="1">Uncharacterized protein</fullName>
    </submittedName>
</protein>
<gene>
    <name evidence="1" type="ORF">NQF89_06905</name>
</gene>
<dbReference type="RefSeq" id="WP_266137845.1">
    <property type="nucleotide sequence ID" value="NZ_JANIDX010000006.1"/>
</dbReference>
<proteinExistence type="predicted"/>
<accession>A0ABT3WNB3</accession>
<comment type="caution">
    <text evidence="1">The sequence shown here is derived from an EMBL/GenBank/DDBJ whole genome shotgun (WGS) entry which is preliminary data.</text>
</comment>